<dbReference type="Proteomes" id="UP000011096">
    <property type="component" value="Unassembled WGS sequence"/>
</dbReference>
<dbReference type="EMBL" id="ANPB02000011">
    <property type="protein sequence ID" value="KAF4474583.1"/>
    <property type="molecule type" value="Genomic_DNA"/>
</dbReference>
<dbReference type="InParanoid" id="A0A7J6IFC1"/>
<dbReference type="Pfam" id="PF00385">
    <property type="entry name" value="Chromo"/>
    <property type="match status" value="1"/>
</dbReference>
<proteinExistence type="predicted"/>
<dbReference type="InterPro" id="IPR023780">
    <property type="entry name" value="Chromo_domain"/>
</dbReference>
<reference evidence="4 5" key="2">
    <citation type="submission" date="2020-04" db="EMBL/GenBank/DDBJ databases">
        <title>Genome sequencing and assembly of multiple isolates from the Colletotrichum gloeosporioides species complex.</title>
        <authorList>
            <person name="Gan P."/>
            <person name="Shirasu K."/>
        </authorList>
    </citation>
    <scope>NUCLEOTIDE SEQUENCE [LARGE SCALE GENOMIC DNA]</scope>
    <source>
        <strain evidence="4 5">Nara gc5</strain>
    </source>
</reference>
<reference evidence="4 5" key="1">
    <citation type="submission" date="2012-08" db="EMBL/GenBank/DDBJ databases">
        <authorList>
            <person name="Gan P.H.P."/>
            <person name="Ikeda K."/>
            <person name="Irieda H."/>
            <person name="Narusaka M."/>
            <person name="O'Connell R.J."/>
            <person name="Narusaka Y."/>
            <person name="Takano Y."/>
            <person name="Kubo Y."/>
            <person name="Shirasu K."/>
        </authorList>
    </citation>
    <scope>NUCLEOTIDE SEQUENCE [LARGE SCALE GENOMIC DNA]</scope>
    <source>
        <strain evidence="4 5">Nara gc5</strain>
    </source>
</reference>
<protein>
    <recommendedName>
        <fullName evidence="3">Chromo domain-containing protein</fullName>
    </recommendedName>
</protein>
<gene>
    <name evidence="4" type="ORF">CGGC5_v017069</name>
</gene>
<evidence type="ECO:0000256" key="1">
    <source>
        <dbReference type="ARBA" id="ARBA00011353"/>
    </source>
</evidence>
<dbReference type="GeneID" id="43612435"/>
<name>A0A7J6IFC1_COLFN</name>
<dbReference type="CDD" id="cd00024">
    <property type="entry name" value="CD_CSD"/>
    <property type="match status" value="1"/>
</dbReference>
<feature type="domain" description="Chromo" evidence="3">
    <location>
        <begin position="142"/>
        <end position="205"/>
    </location>
</feature>
<keyword evidence="5" id="KW-1185">Reference proteome</keyword>
<dbReference type="InterPro" id="IPR016197">
    <property type="entry name" value="Chromo-like_dom_sf"/>
</dbReference>
<dbReference type="RefSeq" id="XP_031875378.2">
    <property type="nucleotide sequence ID" value="XM_032028334.2"/>
</dbReference>
<dbReference type="InterPro" id="IPR000953">
    <property type="entry name" value="Chromo/chromo_shadow_dom"/>
</dbReference>
<comment type="subunit">
    <text evidence="1">Component of the NuA4 histone acetyltransferase complex.</text>
</comment>
<dbReference type="OrthoDB" id="433924at2759"/>
<evidence type="ECO:0000256" key="2">
    <source>
        <dbReference type="SAM" id="MobiDB-lite"/>
    </source>
</evidence>
<evidence type="ECO:0000313" key="5">
    <source>
        <dbReference type="Proteomes" id="UP000011096"/>
    </source>
</evidence>
<dbReference type="PROSITE" id="PS50013">
    <property type="entry name" value="CHROMO_2"/>
    <property type="match status" value="1"/>
</dbReference>
<evidence type="ECO:0000259" key="3">
    <source>
        <dbReference type="PROSITE" id="PS50013"/>
    </source>
</evidence>
<dbReference type="SUPFAM" id="SSF54160">
    <property type="entry name" value="Chromo domain-like"/>
    <property type="match status" value="1"/>
</dbReference>
<dbReference type="AlphaFoldDB" id="A0A7J6IFC1"/>
<accession>A0A7J6IFC1</accession>
<comment type="caution">
    <text evidence="4">The sequence shown here is derived from an EMBL/GenBank/DDBJ whole genome shotgun (WGS) entry which is preliminary data.</text>
</comment>
<organism evidence="4 5">
    <name type="scientific">Colletotrichum fructicola (strain Nara gc5)</name>
    <name type="common">Anthracnose fungus</name>
    <name type="synonym">Colletotrichum gloeosporioides (strain Nara gc5)</name>
    <dbReference type="NCBI Taxonomy" id="1213859"/>
    <lineage>
        <taxon>Eukaryota</taxon>
        <taxon>Fungi</taxon>
        <taxon>Dikarya</taxon>
        <taxon>Ascomycota</taxon>
        <taxon>Pezizomycotina</taxon>
        <taxon>Sordariomycetes</taxon>
        <taxon>Hypocreomycetidae</taxon>
        <taxon>Glomerellales</taxon>
        <taxon>Glomerellaceae</taxon>
        <taxon>Colletotrichum</taxon>
        <taxon>Colletotrichum gloeosporioides species complex</taxon>
    </lineage>
</organism>
<dbReference type="GO" id="GO:0006338">
    <property type="term" value="P:chromatin remodeling"/>
    <property type="evidence" value="ECO:0007669"/>
    <property type="project" value="UniProtKB-ARBA"/>
</dbReference>
<dbReference type="Gene3D" id="2.40.50.40">
    <property type="match status" value="1"/>
</dbReference>
<feature type="region of interest" description="Disordered" evidence="2">
    <location>
        <begin position="24"/>
        <end position="56"/>
    </location>
</feature>
<dbReference type="SMART" id="SM00298">
    <property type="entry name" value="CHROMO"/>
    <property type="match status" value="1"/>
</dbReference>
<sequence>MGLYVDRDESNKITLDLLITSPARPSTAVSRDSSAVALSSASPEPTYPPRSRGLMPPPPLVTSVAEADPDADFSDAAILDHNLDSETNRVTFDWKRAGVREQLVIAEVHAQLINQSKILGYWRKVHLMTGRVREEALRCELYHVFKILDHRRRRRRRSFLLVQWVGYSDDPGDTTWEPLGKIEEVAPVGVQEYLIKKRLWKNLRPWPAWKKKIQNDEDARLLLMTAPSFLEEANQRLRSRSTRLSADLGFEM</sequence>
<evidence type="ECO:0000313" key="4">
    <source>
        <dbReference type="EMBL" id="KAF4474583.1"/>
    </source>
</evidence>
<feature type="compositionally biased region" description="Polar residues" evidence="2">
    <location>
        <begin position="24"/>
        <end position="43"/>
    </location>
</feature>